<proteinExistence type="predicted"/>
<feature type="region of interest" description="Disordered" evidence="1">
    <location>
        <begin position="251"/>
        <end position="301"/>
    </location>
</feature>
<protein>
    <submittedName>
        <fullName evidence="2">Uncharacterized protein</fullName>
    </submittedName>
</protein>
<dbReference type="EMBL" id="CAAALY010118618">
    <property type="protein sequence ID" value="VEL31094.1"/>
    <property type="molecule type" value="Genomic_DNA"/>
</dbReference>
<feature type="non-terminal residue" evidence="2">
    <location>
        <position position="1"/>
    </location>
</feature>
<keyword evidence="3" id="KW-1185">Reference proteome</keyword>
<dbReference type="AlphaFoldDB" id="A0A3S5C2H3"/>
<evidence type="ECO:0000313" key="2">
    <source>
        <dbReference type="EMBL" id="VEL31094.1"/>
    </source>
</evidence>
<feature type="compositionally biased region" description="Polar residues" evidence="1">
    <location>
        <begin position="88"/>
        <end position="103"/>
    </location>
</feature>
<evidence type="ECO:0000256" key="1">
    <source>
        <dbReference type="SAM" id="MobiDB-lite"/>
    </source>
</evidence>
<dbReference type="Proteomes" id="UP000784294">
    <property type="component" value="Unassembled WGS sequence"/>
</dbReference>
<reference evidence="2" key="1">
    <citation type="submission" date="2018-11" db="EMBL/GenBank/DDBJ databases">
        <authorList>
            <consortium name="Pathogen Informatics"/>
        </authorList>
    </citation>
    <scope>NUCLEOTIDE SEQUENCE</scope>
</reference>
<comment type="caution">
    <text evidence="2">The sequence shown here is derived from an EMBL/GenBank/DDBJ whole genome shotgun (WGS) entry which is preliminary data.</text>
</comment>
<feature type="region of interest" description="Disordered" evidence="1">
    <location>
        <begin position="1"/>
        <end position="20"/>
    </location>
</feature>
<accession>A0A3S5C2H3</accession>
<sequence>TSSPPAAVVQWPLGPGTPVPSRAQRYGLVSERPRSRTAPVLPLFKTACSGISDHNDSMGLKIKEIDGMPVWYRNFNRQKTGDSEVSEDSTSASGQPGSLITRSSPPPPCCFHRHQRSLPGRVPMCGQVTLPAMAPLADASAAVIGSMTRLRRQLYTSDPISPVSSLSYSPHSVRQTSPNNQPQTLVTVTSALSPGAAPEANPGFSYLLTNQDSLGEKDPGSLLLGSQAWLALPTSLMSPHSLISNIDLNSRQSSHSISRPESPRGPADWRSRASGGLGLGPVAPTGQKRNHSNKEDSQWTDNIAIEVMAKSTDQSKPG</sequence>
<evidence type="ECO:0000313" key="3">
    <source>
        <dbReference type="Proteomes" id="UP000784294"/>
    </source>
</evidence>
<organism evidence="2 3">
    <name type="scientific">Protopolystoma xenopodis</name>
    <dbReference type="NCBI Taxonomy" id="117903"/>
    <lineage>
        <taxon>Eukaryota</taxon>
        <taxon>Metazoa</taxon>
        <taxon>Spiralia</taxon>
        <taxon>Lophotrochozoa</taxon>
        <taxon>Platyhelminthes</taxon>
        <taxon>Monogenea</taxon>
        <taxon>Polyopisthocotylea</taxon>
        <taxon>Polystomatidea</taxon>
        <taxon>Polystomatidae</taxon>
        <taxon>Protopolystoma</taxon>
    </lineage>
</organism>
<gene>
    <name evidence="2" type="ORF">PXEA_LOCUS24534</name>
</gene>
<name>A0A3S5C2H3_9PLAT</name>
<feature type="region of interest" description="Disordered" evidence="1">
    <location>
        <begin position="80"/>
        <end position="108"/>
    </location>
</feature>